<dbReference type="InterPro" id="IPR003736">
    <property type="entry name" value="PAAI_dom"/>
</dbReference>
<dbReference type="HOGENOM" id="CLU_089876_5_1_6"/>
<dbReference type="InterPro" id="IPR029069">
    <property type="entry name" value="HotDog_dom_sf"/>
</dbReference>
<dbReference type="AlphaFoldDB" id="A4XS28"/>
<feature type="domain" description="Thioesterase" evidence="4">
    <location>
        <begin position="80"/>
        <end position="152"/>
    </location>
</feature>
<dbReference type="InterPro" id="IPR039298">
    <property type="entry name" value="ACOT13"/>
</dbReference>
<protein>
    <submittedName>
        <fullName evidence="5">Thioesterase superfamily protein</fullName>
    </submittedName>
</protein>
<dbReference type="CDD" id="cd03443">
    <property type="entry name" value="PaaI_thioesterase"/>
    <property type="match status" value="1"/>
</dbReference>
<reference evidence="5" key="1">
    <citation type="submission" date="2007-04" db="EMBL/GenBank/DDBJ databases">
        <title>Complete sequence of Pseudomonas mendocina ymp.</title>
        <authorList>
            <consortium name="US DOE Joint Genome Institute"/>
            <person name="Copeland A."/>
            <person name="Lucas S."/>
            <person name="Lapidus A."/>
            <person name="Barry K."/>
            <person name="Glavina del Rio T."/>
            <person name="Dalin E."/>
            <person name="Tice H."/>
            <person name="Pitluck S."/>
            <person name="Kiss H."/>
            <person name="Brettin T."/>
            <person name="Detter J.C."/>
            <person name="Bruce D."/>
            <person name="Han C."/>
            <person name="Schmutz J."/>
            <person name="Larimer F."/>
            <person name="Land M."/>
            <person name="Hauser L."/>
            <person name="Kyrpides N."/>
            <person name="Mikhailova N."/>
            <person name="Hersman L."/>
            <person name="Dubois J."/>
            <person name="Maurice P."/>
            <person name="Richardson P."/>
        </authorList>
    </citation>
    <scope>NUCLEOTIDE SEQUENCE [LARGE SCALE GENOMIC DNA]</scope>
    <source>
        <strain evidence="5">Ymp</strain>
    </source>
</reference>
<dbReference type="SUPFAM" id="SSF54637">
    <property type="entry name" value="Thioesterase/thiol ester dehydrase-isomerase"/>
    <property type="match status" value="1"/>
</dbReference>
<dbReference type="PANTHER" id="PTHR21660:SF1">
    <property type="entry name" value="ACYL-COENZYME A THIOESTERASE 13"/>
    <property type="match status" value="1"/>
</dbReference>
<accession>A4XS28</accession>
<gene>
    <name evidence="5" type="ordered locus">Pmen_1379</name>
</gene>
<evidence type="ECO:0000256" key="3">
    <source>
        <dbReference type="SAM" id="MobiDB-lite"/>
    </source>
</evidence>
<organism evidence="5">
    <name type="scientific">Ectopseudomonas mendocina (strain ymp)</name>
    <name type="common">Pseudomonas mendocina</name>
    <dbReference type="NCBI Taxonomy" id="399739"/>
    <lineage>
        <taxon>Bacteria</taxon>
        <taxon>Pseudomonadati</taxon>
        <taxon>Pseudomonadota</taxon>
        <taxon>Gammaproteobacteria</taxon>
        <taxon>Pseudomonadales</taxon>
        <taxon>Pseudomonadaceae</taxon>
        <taxon>Ectopseudomonas</taxon>
    </lineage>
</organism>
<dbReference type="Pfam" id="PF03061">
    <property type="entry name" value="4HBT"/>
    <property type="match status" value="1"/>
</dbReference>
<feature type="region of interest" description="Disordered" evidence="3">
    <location>
        <begin position="1"/>
        <end position="30"/>
    </location>
</feature>
<dbReference type="GO" id="GO:0047617">
    <property type="term" value="F:fatty acyl-CoA hydrolase activity"/>
    <property type="evidence" value="ECO:0007669"/>
    <property type="project" value="InterPro"/>
</dbReference>
<proteinExistence type="inferred from homology"/>
<dbReference type="KEGG" id="pmy:Pmen_1379"/>
<dbReference type="PANTHER" id="PTHR21660">
    <property type="entry name" value="THIOESTERASE SUPERFAMILY MEMBER-RELATED"/>
    <property type="match status" value="1"/>
</dbReference>
<name>A4XS28_ECTM1</name>
<dbReference type="Gene3D" id="3.10.129.10">
    <property type="entry name" value="Hotdog Thioesterase"/>
    <property type="match status" value="1"/>
</dbReference>
<evidence type="ECO:0000256" key="2">
    <source>
        <dbReference type="ARBA" id="ARBA00022801"/>
    </source>
</evidence>
<evidence type="ECO:0000256" key="1">
    <source>
        <dbReference type="ARBA" id="ARBA00008324"/>
    </source>
</evidence>
<keyword evidence="2" id="KW-0378">Hydrolase</keyword>
<evidence type="ECO:0000259" key="4">
    <source>
        <dbReference type="Pfam" id="PF03061"/>
    </source>
</evidence>
<dbReference type="InterPro" id="IPR006683">
    <property type="entry name" value="Thioestr_dom"/>
</dbReference>
<dbReference type="STRING" id="399739.Pmen_1379"/>
<comment type="similarity">
    <text evidence="1">Belongs to the thioesterase PaaI family.</text>
</comment>
<evidence type="ECO:0000313" key="5">
    <source>
        <dbReference type="EMBL" id="ABP84144.1"/>
    </source>
</evidence>
<dbReference type="EMBL" id="CP000680">
    <property type="protein sequence ID" value="ABP84144.1"/>
    <property type="molecule type" value="Genomic_DNA"/>
</dbReference>
<dbReference type="NCBIfam" id="TIGR00369">
    <property type="entry name" value="unchar_dom_1"/>
    <property type="match status" value="1"/>
</dbReference>
<sequence length="166" mass="17795">MQPHQATGCSLPMPTRRSRLSRTARAGGHMSDSIGISRERLEQALAHSTFAQLLGAELLDFAPGRVSLQVRSRPDLCQHHGYMHGAVVGFMVDSGCAWAAASMVGDVVTSEYKLNLLAPALGERLLCRAEVLKAGQRQAVCRADVFALKDGQEKLVATGLATIARV</sequence>
<dbReference type="eggNOG" id="COG2050">
    <property type="taxonomic scope" value="Bacteria"/>
</dbReference>